<dbReference type="RefSeq" id="WP_395417358.1">
    <property type="nucleotide sequence ID" value="NZ_JBIPKE010000016.1"/>
</dbReference>
<dbReference type="EMBL" id="JBIPKE010000016">
    <property type="protein sequence ID" value="MFH6983829.1"/>
    <property type="molecule type" value="Genomic_DNA"/>
</dbReference>
<evidence type="ECO:0000313" key="1">
    <source>
        <dbReference type="EMBL" id="MFH6983829.1"/>
    </source>
</evidence>
<name>A0ABW7NAQ3_9BACT</name>
<proteinExistence type="predicted"/>
<reference evidence="1 2" key="1">
    <citation type="journal article" date="2013" name="Int. J. Syst. Evol. Microbiol.">
        <title>Marinoscillum luteum sp. nov., isolated from marine sediment.</title>
        <authorList>
            <person name="Cha I.T."/>
            <person name="Park S.J."/>
            <person name="Kim S.J."/>
            <person name="Kim J.G."/>
            <person name="Jung M.Y."/>
            <person name="Shin K.S."/>
            <person name="Kwon K.K."/>
            <person name="Yang S.H."/>
            <person name="Seo Y.S."/>
            <person name="Rhee S.K."/>
        </authorList>
    </citation>
    <scope>NUCLEOTIDE SEQUENCE [LARGE SCALE GENOMIC DNA]</scope>
    <source>
        <strain evidence="1 2">KCTC 23939</strain>
    </source>
</reference>
<keyword evidence="2" id="KW-1185">Reference proteome</keyword>
<accession>A0ABW7NAQ3</accession>
<comment type="caution">
    <text evidence="1">The sequence shown here is derived from an EMBL/GenBank/DDBJ whole genome shotgun (WGS) entry which is preliminary data.</text>
</comment>
<evidence type="ECO:0000313" key="2">
    <source>
        <dbReference type="Proteomes" id="UP001610063"/>
    </source>
</evidence>
<sequence>MRSQAGQWHLANLTNYTSYPEPGSPECLEYNGCQWAGYFAFVDGQQPEDWVKSHNIIAIHSKDAERYRLKTFLLRQGKLEIEATVYDMCADSDCNGCCTQNSSETGFLIDIEKYTMERFGSGAGIVEWQCLDCE</sequence>
<organism evidence="1 2">
    <name type="scientific">Marinoscillum luteum</name>
    <dbReference type="NCBI Taxonomy" id="861051"/>
    <lineage>
        <taxon>Bacteria</taxon>
        <taxon>Pseudomonadati</taxon>
        <taxon>Bacteroidota</taxon>
        <taxon>Cytophagia</taxon>
        <taxon>Cytophagales</taxon>
        <taxon>Reichenbachiellaceae</taxon>
        <taxon>Marinoscillum</taxon>
    </lineage>
</organism>
<protein>
    <submittedName>
        <fullName evidence="1">Uncharacterized protein</fullName>
    </submittedName>
</protein>
<gene>
    <name evidence="1" type="ORF">ACHKAR_10275</name>
</gene>
<dbReference type="Proteomes" id="UP001610063">
    <property type="component" value="Unassembled WGS sequence"/>
</dbReference>